<proteinExistence type="predicted"/>
<evidence type="ECO:0000256" key="1">
    <source>
        <dbReference type="SAM" id="MobiDB-lite"/>
    </source>
</evidence>
<name>A0A2P2C8Q1_9ZZZZ</name>
<sequence length="305" mass="33110">MGGWAGGRRVRQPARRPRRMAGGVRGPPDGAKPDRAKAPRGTEAAAHQRTLDRRVKEALGTRSPAWNDLAARLPENVRSDRGSTRLTRHLLALANAGIAVEKLIDHARSEPRPLPDEHAADALWWRIVRHLGPATLPATRQSAGTLRPAWSPVLAELVGQVTADRIMADSAWPALVAAVLARPPEWSTEQLLGAVIDRQSSSVPVEDLCSTLVWRIATMTDAPQEPEDVGPAADEPTAGVTCARIVELNEQAMAHYEAQYPRSWATAYLQQRLHTDLTDTAEFRVGYAPPISSSTSATTEPPSRS</sequence>
<dbReference type="EMBL" id="CZKA01000045">
    <property type="protein sequence ID" value="CUR58384.1"/>
    <property type="molecule type" value="Genomic_DNA"/>
</dbReference>
<feature type="region of interest" description="Disordered" evidence="1">
    <location>
        <begin position="1"/>
        <end position="49"/>
    </location>
</feature>
<reference evidence="2" key="1">
    <citation type="submission" date="2015-08" db="EMBL/GenBank/DDBJ databases">
        <authorList>
            <person name="Babu N.S."/>
            <person name="Beckwith C.J."/>
            <person name="Beseler K.G."/>
            <person name="Brison A."/>
            <person name="Carone J.V."/>
            <person name="Caskin T.P."/>
            <person name="Diamond M."/>
            <person name="Durham M.E."/>
            <person name="Foxe J.M."/>
            <person name="Go M."/>
            <person name="Henderson B.A."/>
            <person name="Jones I.B."/>
            <person name="McGettigan J.A."/>
            <person name="Micheletti S.J."/>
            <person name="Nasrallah M.E."/>
            <person name="Ortiz D."/>
            <person name="Piller C.R."/>
            <person name="Privatt S.R."/>
            <person name="Schneider S.L."/>
            <person name="Sharp S."/>
            <person name="Smith T.C."/>
            <person name="Stanton J.D."/>
            <person name="Ullery H.E."/>
            <person name="Wilson R.J."/>
            <person name="Serrano M.G."/>
            <person name="Buck G."/>
            <person name="Lee V."/>
            <person name="Wang Y."/>
            <person name="Carvalho R."/>
            <person name="Voegtly L."/>
            <person name="Shi R."/>
            <person name="Duckworth R."/>
            <person name="Johnson A."/>
            <person name="Loviza R."/>
            <person name="Walstead R."/>
            <person name="Shah Z."/>
            <person name="Kiflezghi M."/>
            <person name="Wade K."/>
            <person name="Ball S.L."/>
            <person name="Bradley K.W."/>
            <person name="Asai D.J."/>
            <person name="Bowman C.A."/>
            <person name="Russell D.A."/>
            <person name="Pope W.H."/>
            <person name="Jacobs-Sera D."/>
            <person name="Hendrix R.W."/>
            <person name="Hatfull G.F."/>
        </authorList>
    </citation>
    <scope>NUCLEOTIDE SEQUENCE</scope>
</reference>
<evidence type="ECO:0000313" key="2">
    <source>
        <dbReference type="EMBL" id="CUR58384.1"/>
    </source>
</evidence>
<organism evidence="2">
    <name type="scientific">metagenome</name>
    <dbReference type="NCBI Taxonomy" id="256318"/>
    <lineage>
        <taxon>unclassified sequences</taxon>
        <taxon>metagenomes</taxon>
    </lineage>
</organism>
<protein>
    <submittedName>
        <fullName evidence="2">Uncharacterized protein</fullName>
    </submittedName>
</protein>
<dbReference type="AlphaFoldDB" id="A0A2P2C8Q1"/>
<accession>A0A2P2C8Q1</accession>
<gene>
    <name evidence="2" type="ORF">NOCA250029</name>
</gene>
<feature type="compositionally biased region" description="Basic residues" evidence="1">
    <location>
        <begin position="8"/>
        <end position="19"/>
    </location>
</feature>